<dbReference type="InterPro" id="IPR021851">
    <property type="entry name" value="DUF3455"/>
</dbReference>
<keyword evidence="2" id="KW-1185">Reference proteome</keyword>
<sequence length="293" mass="30743">MARSSCGMTLWLDVASERVDASASRWRPARPPALSFASACSGTHALGRVKVLPTDPLHHPRMKMISSLVFLALHALAASSTALKKGDCPLDTSVSMHIPANQTALVQPATAPLFVALGVGFQNYTCNAAGTFASIGAVASLFDLSCIAHKKAFNTVAARAYDAWVAAPPGVSQTYIGAEVGVPVLLGFHYFIASPLGTPGAINAKWDFTSTGRFKGDETAFVVGAKVGDIPAPPPAVDAVTVDWLMLNGIPNFDALAAQVFRVDTVGGQPPTSCVPGTDTTIEVKYVAKYFFY</sequence>
<dbReference type="PANTHER" id="PTHR35567:SF1">
    <property type="entry name" value="CONSERVED FUNGAL PROTEIN (AFU_ORTHOLOGUE AFUA_1G14230)"/>
    <property type="match status" value="1"/>
</dbReference>
<gene>
    <name evidence="1" type="ORF">MIND_00928500</name>
</gene>
<protein>
    <recommendedName>
        <fullName evidence="3">Malate dehydrogenase</fullName>
    </recommendedName>
</protein>
<evidence type="ECO:0000313" key="2">
    <source>
        <dbReference type="Proteomes" id="UP000636479"/>
    </source>
</evidence>
<dbReference type="Proteomes" id="UP000636479">
    <property type="component" value="Unassembled WGS sequence"/>
</dbReference>
<dbReference type="AlphaFoldDB" id="A0A8H6SFL8"/>
<proteinExistence type="predicted"/>
<dbReference type="GeneID" id="59348428"/>
<evidence type="ECO:0000313" key="1">
    <source>
        <dbReference type="EMBL" id="KAF7296965.1"/>
    </source>
</evidence>
<dbReference type="OrthoDB" id="1859733at2759"/>
<dbReference type="Pfam" id="PF11937">
    <property type="entry name" value="DUF3455"/>
    <property type="match status" value="1"/>
</dbReference>
<dbReference type="RefSeq" id="XP_037217324.1">
    <property type="nucleotide sequence ID" value="XM_037365912.1"/>
</dbReference>
<dbReference type="PANTHER" id="PTHR35567">
    <property type="entry name" value="MALATE DEHYDROGENASE (AFU_ORTHOLOGUE AFUA_2G13800)"/>
    <property type="match status" value="1"/>
</dbReference>
<reference evidence="1" key="1">
    <citation type="submission" date="2020-05" db="EMBL/GenBank/DDBJ databases">
        <title>Mycena genomes resolve the evolution of fungal bioluminescence.</title>
        <authorList>
            <person name="Tsai I.J."/>
        </authorList>
    </citation>
    <scope>NUCLEOTIDE SEQUENCE</scope>
    <source>
        <strain evidence="1">171206Taipei</strain>
    </source>
</reference>
<comment type="caution">
    <text evidence="1">The sequence shown here is derived from an EMBL/GenBank/DDBJ whole genome shotgun (WGS) entry which is preliminary data.</text>
</comment>
<evidence type="ECO:0008006" key="3">
    <source>
        <dbReference type="Google" id="ProtNLM"/>
    </source>
</evidence>
<name>A0A8H6SFL8_9AGAR</name>
<dbReference type="EMBL" id="JACAZF010000008">
    <property type="protein sequence ID" value="KAF7296965.1"/>
    <property type="molecule type" value="Genomic_DNA"/>
</dbReference>
<organism evidence="1 2">
    <name type="scientific">Mycena indigotica</name>
    <dbReference type="NCBI Taxonomy" id="2126181"/>
    <lineage>
        <taxon>Eukaryota</taxon>
        <taxon>Fungi</taxon>
        <taxon>Dikarya</taxon>
        <taxon>Basidiomycota</taxon>
        <taxon>Agaricomycotina</taxon>
        <taxon>Agaricomycetes</taxon>
        <taxon>Agaricomycetidae</taxon>
        <taxon>Agaricales</taxon>
        <taxon>Marasmiineae</taxon>
        <taxon>Mycenaceae</taxon>
        <taxon>Mycena</taxon>
    </lineage>
</organism>
<accession>A0A8H6SFL8</accession>